<comment type="caution">
    <text evidence="3">The sequence shown here is derived from an EMBL/GenBank/DDBJ whole genome shotgun (WGS) entry which is preliminary data.</text>
</comment>
<feature type="transmembrane region" description="Helical" evidence="1">
    <location>
        <begin position="59"/>
        <end position="84"/>
    </location>
</feature>
<keyword evidence="1" id="KW-0472">Membrane</keyword>
<accession>A0A1Y2C4X5</accession>
<dbReference type="AlphaFoldDB" id="A0A1Y2C4X5"/>
<evidence type="ECO:0000313" key="3">
    <source>
        <dbReference type="EMBL" id="ORY42092.1"/>
    </source>
</evidence>
<sequence length="209" mass="23965">MEVQYTPISVDDDEQNSVINLMPLNNNSTVINIDENDNTTNNHKKTKISFFGQFLIKKVYVTALYSFLALIGINIVYSAIVGSYIDKQNTNEEEIEKMSKEHPVLIGMYASLIGPILEELFFRKLTFGLLKRLSLILAYLLSSFLFAFGHFGFSFSLLIEEILFFPIYFFAGIVLAYAYNHDGFILTSMLTHIMYNSTMLLLQYLIEDI</sequence>
<keyword evidence="4" id="KW-1185">Reference proteome</keyword>
<feature type="transmembrane region" description="Helical" evidence="1">
    <location>
        <begin position="104"/>
        <end position="122"/>
    </location>
</feature>
<gene>
    <name evidence="3" type="ORF">LY90DRAFT_671924</name>
</gene>
<proteinExistence type="predicted"/>
<organism evidence="3 4">
    <name type="scientific">Neocallimastix californiae</name>
    <dbReference type="NCBI Taxonomy" id="1754190"/>
    <lineage>
        <taxon>Eukaryota</taxon>
        <taxon>Fungi</taxon>
        <taxon>Fungi incertae sedis</taxon>
        <taxon>Chytridiomycota</taxon>
        <taxon>Chytridiomycota incertae sedis</taxon>
        <taxon>Neocallimastigomycetes</taxon>
        <taxon>Neocallimastigales</taxon>
        <taxon>Neocallimastigaceae</taxon>
        <taxon>Neocallimastix</taxon>
    </lineage>
</organism>
<feature type="transmembrane region" description="Helical" evidence="1">
    <location>
        <begin position="184"/>
        <end position="206"/>
    </location>
</feature>
<dbReference type="PANTHER" id="PTHR36435:SF1">
    <property type="entry name" value="CAAX AMINO TERMINAL PROTEASE FAMILY PROTEIN"/>
    <property type="match status" value="1"/>
</dbReference>
<name>A0A1Y2C4X5_9FUNG</name>
<evidence type="ECO:0000256" key="1">
    <source>
        <dbReference type="SAM" id="Phobius"/>
    </source>
</evidence>
<dbReference type="PANTHER" id="PTHR36435">
    <property type="entry name" value="SLR1288 PROTEIN"/>
    <property type="match status" value="1"/>
</dbReference>
<keyword evidence="1" id="KW-0812">Transmembrane</keyword>
<dbReference type="OrthoDB" id="2159521at2759"/>
<feature type="transmembrane region" description="Helical" evidence="1">
    <location>
        <begin position="162"/>
        <end position="179"/>
    </location>
</feature>
<feature type="domain" description="CAAX prenyl protease 2/Lysostaphin resistance protein A-like" evidence="2">
    <location>
        <begin position="102"/>
        <end position="197"/>
    </location>
</feature>
<dbReference type="InterPro" id="IPR052710">
    <property type="entry name" value="CAAX_protease"/>
</dbReference>
<dbReference type="GO" id="GO:0080120">
    <property type="term" value="P:CAAX-box protein maturation"/>
    <property type="evidence" value="ECO:0007669"/>
    <property type="project" value="UniProtKB-ARBA"/>
</dbReference>
<evidence type="ECO:0000313" key="4">
    <source>
        <dbReference type="Proteomes" id="UP000193920"/>
    </source>
</evidence>
<dbReference type="Pfam" id="PF02517">
    <property type="entry name" value="Rce1-like"/>
    <property type="match status" value="1"/>
</dbReference>
<dbReference type="GO" id="GO:0004175">
    <property type="term" value="F:endopeptidase activity"/>
    <property type="evidence" value="ECO:0007669"/>
    <property type="project" value="UniProtKB-ARBA"/>
</dbReference>
<dbReference type="EMBL" id="MCOG01000121">
    <property type="protein sequence ID" value="ORY42092.1"/>
    <property type="molecule type" value="Genomic_DNA"/>
</dbReference>
<dbReference type="InterPro" id="IPR003675">
    <property type="entry name" value="Rce1/LyrA-like_dom"/>
</dbReference>
<feature type="transmembrane region" description="Helical" evidence="1">
    <location>
        <begin position="134"/>
        <end position="156"/>
    </location>
</feature>
<dbReference type="Proteomes" id="UP000193920">
    <property type="component" value="Unassembled WGS sequence"/>
</dbReference>
<reference evidence="3 4" key="1">
    <citation type="submission" date="2016-08" db="EMBL/GenBank/DDBJ databases">
        <title>A Parts List for Fungal Cellulosomes Revealed by Comparative Genomics.</title>
        <authorList>
            <consortium name="DOE Joint Genome Institute"/>
            <person name="Haitjema C.H."/>
            <person name="Gilmore S.P."/>
            <person name="Henske J.K."/>
            <person name="Solomon K.V."/>
            <person name="De Groot R."/>
            <person name="Kuo A."/>
            <person name="Mondo S.J."/>
            <person name="Salamov A.A."/>
            <person name="Labutti K."/>
            <person name="Zhao Z."/>
            <person name="Chiniquy J."/>
            <person name="Barry K."/>
            <person name="Brewer H.M."/>
            <person name="Purvine S.O."/>
            <person name="Wright A.T."/>
            <person name="Boxma B."/>
            <person name="Van Alen T."/>
            <person name="Hackstein J.H."/>
            <person name="Baker S.E."/>
            <person name="Grigoriev I.V."/>
            <person name="O'Malley M.A."/>
        </authorList>
    </citation>
    <scope>NUCLEOTIDE SEQUENCE [LARGE SCALE GENOMIC DNA]</scope>
    <source>
        <strain evidence="3 4">G1</strain>
    </source>
</reference>
<protein>
    <submittedName>
        <fullName evidence="3">Abi-domain-containing protein</fullName>
    </submittedName>
</protein>
<evidence type="ECO:0000259" key="2">
    <source>
        <dbReference type="Pfam" id="PF02517"/>
    </source>
</evidence>
<keyword evidence="1" id="KW-1133">Transmembrane helix</keyword>